<dbReference type="PANTHER" id="PTHR39594:SF1">
    <property type="entry name" value="PROTEIN YCHQ"/>
    <property type="match status" value="1"/>
</dbReference>
<organism evidence="2 3">
    <name type="scientific">Psychromonas arctica</name>
    <dbReference type="NCBI Taxonomy" id="168275"/>
    <lineage>
        <taxon>Bacteria</taxon>
        <taxon>Pseudomonadati</taxon>
        <taxon>Pseudomonadota</taxon>
        <taxon>Gammaproteobacteria</taxon>
        <taxon>Alteromonadales</taxon>
        <taxon>Psychromonadaceae</taxon>
        <taxon>Psychromonas</taxon>
    </lineage>
</organism>
<evidence type="ECO:0000313" key="2">
    <source>
        <dbReference type="EMBL" id="MEL0659660.1"/>
    </source>
</evidence>
<feature type="transmembrane region" description="Helical" evidence="1">
    <location>
        <begin position="102"/>
        <end position="121"/>
    </location>
</feature>
<gene>
    <name evidence="2" type="ORF">V6255_10970</name>
</gene>
<dbReference type="Proteomes" id="UP001366060">
    <property type="component" value="Unassembled WGS sequence"/>
</dbReference>
<dbReference type="InterPro" id="IPR007360">
    <property type="entry name" value="SirB"/>
</dbReference>
<comment type="caution">
    <text evidence="2">The sequence shown here is derived from an EMBL/GenBank/DDBJ whole genome shotgun (WGS) entry which is preliminary data.</text>
</comment>
<feature type="transmembrane region" description="Helical" evidence="1">
    <location>
        <begin position="78"/>
        <end position="95"/>
    </location>
</feature>
<reference evidence="2 3" key="1">
    <citation type="submission" date="2024-02" db="EMBL/GenBank/DDBJ databases">
        <title>Bacteria isolated from the canopy kelp, Nereocystis luetkeana.</title>
        <authorList>
            <person name="Pfister C.A."/>
            <person name="Younker I.T."/>
            <person name="Light S.H."/>
        </authorList>
    </citation>
    <scope>NUCLEOTIDE SEQUENCE [LARGE SCALE GENOMIC DNA]</scope>
    <source>
        <strain evidence="2 3">TI.2.07</strain>
    </source>
</reference>
<feature type="transmembrane region" description="Helical" evidence="1">
    <location>
        <begin position="44"/>
        <end position="66"/>
    </location>
</feature>
<evidence type="ECO:0000313" key="3">
    <source>
        <dbReference type="Proteomes" id="UP001366060"/>
    </source>
</evidence>
<keyword evidence="1" id="KW-0472">Membrane</keyword>
<dbReference type="PIRSF" id="PIRSF005610">
    <property type="entry name" value="SirB"/>
    <property type="match status" value="1"/>
</dbReference>
<name>A0ABU9HCN6_9GAMM</name>
<keyword evidence="3" id="KW-1185">Reference proteome</keyword>
<evidence type="ECO:0000256" key="1">
    <source>
        <dbReference type="SAM" id="Phobius"/>
    </source>
</evidence>
<keyword evidence="1" id="KW-0812">Transmembrane</keyword>
<dbReference type="Pfam" id="PF04247">
    <property type="entry name" value="SirB"/>
    <property type="match status" value="1"/>
</dbReference>
<feature type="transmembrane region" description="Helical" evidence="1">
    <location>
        <begin position="12"/>
        <end position="32"/>
    </location>
</feature>
<keyword evidence="1" id="KW-1133">Transmembrane helix</keyword>
<protein>
    <submittedName>
        <fullName evidence="2">SirB2 family protein</fullName>
    </submittedName>
</protein>
<sequence>MENFYLPIKHLHITLVAFSVLFFIIRAALMFIHKPIHQQKWAKMLARIVDTFLLISAIMLCFIIHQSPLVDNWLTEKVFCLIAYIILAYIALYRASTLPTQLLSTIFAIGWVIIAVKIAILKQTILLG</sequence>
<accession>A0ABU9HCN6</accession>
<dbReference type="RefSeq" id="WP_341628196.1">
    <property type="nucleotide sequence ID" value="NZ_JBAKBA010000023.1"/>
</dbReference>
<dbReference type="EMBL" id="JBAKBA010000023">
    <property type="protein sequence ID" value="MEL0659660.1"/>
    <property type="molecule type" value="Genomic_DNA"/>
</dbReference>
<dbReference type="PANTHER" id="PTHR39594">
    <property type="entry name" value="PROTEIN YCHQ"/>
    <property type="match status" value="1"/>
</dbReference>
<proteinExistence type="predicted"/>